<keyword evidence="4" id="KW-1185">Reference proteome</keyword>
<dbReference type="InterPro" id="IPR004312">
    <property type="entry name" value="ATHILA_Orf1_C"/>
</dbReference>
<feature type="region of interest" description="Disordered" evidence="1">
    <location>
        <begin position="1"/>
        <end position="53"/>
    </location>
</feature>
<feature type="region of interest" description="Disordered" evidence="1">
    <location>
        <begin position="1060"/>
        <end position="1087"/>
    </location>
</feature>
<feature type="compositionally biased region" description="Basic and acidic residues" evidence="1">
    <location>
        <begin position="936"/>
        <end position="945"/>
    </location>
</feature>
<feature type="compositionally biased region" description="Basic residues" evidence="1">
    <location>
        <begin position="1"/>
        <end position="11"/>
    </location>
</feature>
<sequence length="1237" mass="140935">MTNHSTKRSSRSFKISRDHSTPWSSRRHHHSITSLDPQTSTRPHHSTWKSSNTITPLDDKLQSLLHSALNQTLEHKEEKKTPAIDSTSHSTTWVDDFLSCYSTSYSTTYYGGHFATFKTVSKILQAGFWWPIMFKDAQEFVSKCDSCQRKGNISRRNEMPQSPILEVEIFDVWGIDFMGPFPSSYGDKYILVAVDYVSKWVEAIASPTNDAKVVLKLFKTIIFPRFGVPRVVISDGRKHFINKVFENLLKKHGVKHKVATPYHLQTSGQVEISNREIKTVLEKTVGITRKDWSAKLDDALWAYRITFKTPIGTTPFNLLYRKSCHLPVELEYKAMWAVKVLNFDIKTAEEKRLIQLSDLDEIRLEAYENSKIYKERTKLFHDNKIITKDFQVGDQVLLFNSRLKLFPRKLKSRRSGPFCITEVCPYGAVTLASKSGDFTINGQRLKKYLADQILPESTECGPRAEDKLERESETQPQPLFLKLHSTSPNPLDLPLFISPLTLQSLYTTNRRSKSYSIQTISLDLVESLDLYAAVTSSFPPSPDKTTSLDSFDILDQFIHINRQELLDLPNATAIEYSSSFTVKISGIMSNYSGSSSLDPDYNMDETESSSSRPEREQIEYESFRRKAEIAELPNFCTSPTSVPLNASRSKSNQIRSPVIRYFQRSIANVLYFREIIGTVTNSEMEMIAMALKGTLRQTKNGMSLQGEINDTPFSVLLLVHLCGYKSWAVSNNRKRARGALCIGGVVTSILIACRVPIISAGLEPRAMDIEHLRHCEFLEFAMVDDFHRFRFEHSTYRRANILLPSPEVTRIIEGDNIDFRPEVGRLNYENAPPLDEDDLLEEAASDGMDEDRAVEFDTSMYHFGEHVPPARQSKSLTEAHKNNSKLQKWCKKQDKLIAKCFKLLTDKLSCSSSTTAIPKVQPPLEMPSRGFNAPAHRPELSEQRVPHVQARHSSFESREHKRRRKATLTRSSSRSRLIHSRRSLDRSAGRSRRREVEYPQSGAGRQRADEVEYPPVGADTEQGGSSMAWEQSQAAIDEQLRDLELLTSYLEEADLITTNHSTKRSSRSFRISRDHSTPRSSRGHHHFTSPLDHEVECPHLHHQTITRSLQSTMRSSVFTSIIRPPLDLFTQPGSRVSSNTTRSHHSTPRSSAFTFTARPLLDLVTQPRGRISPSQHLTTYSMTSFRAFFIPHSTRHSSTRKKRRLQLFTRPLTRPPGSSTVLNPSKYFVVLSIRVLG</sequence>
<feature type="domain" description="Integrase catalytic" evidence="2">
    <location>
        <begin position="159"/>
        <end position="323"/>
    </location>
</feature>
<feature type="region of interest" description="Disordered" evidence="1">
    <location>
        <begin position="912"/>
        <end position="1033"/>
    </location>
</feature>
<protein>
    <submittedName>
        <fullName evidence="3">Ribonuclease H-like superfamily</fullName>
    </submittedName>
</protein>
<dbReference type="Pfam" id="PF03078">
    <property type="entry name" value="ATHILA"/>
    <property type="match status" value="1"/>
</dbReference>
<dbReference type="Proteomes" id="UP000694251">
    <property type="component" value="Unassembled WGS sequence"/>
</dbReference>
<feature type="compositionally biased region" description="Polar residues" evidence="1">
    <location>
        <begin position="1022"/>
        <end position="1033"/>
    </location>
</feature>
<gene>
    <name evidence="3" type="ORF">ISN44_Un170g000010</name>
</gene>
<reference evidence="3 4" key="1">
    <citation type="submission" date="2020-12" db="EMBL/GenBank/DDBJ databases">
        <title>Concerted genomic and epigenomic changes stabilize Arabidopsis allopolyploids.</title>
        <authorList>
            <person name="Chen Z."/>
        </authorList>
    </citation>
    <scope>NUCLEOTIDE SEQUENCE [LARGE SCALE GENOMIC DNA]</scope>
    <source>
        <strain evidence="3">As9502</strain>
        <tissue evidence="3">Leaf</tissue>
    </source>
</reference>
<proteinExistence type="predicted"/>
<comment type="caution">
    <text evidence="3">The sequence shown here is derived from an EMBL/GenBank/DDBJ whole genome shotgun (WGS) entry which is preliminary data.</text>
</comment>
<dbReference type="AlphaFoldDB" id="A0A8T1XEJ8"/>
<dbReference type="GO" id="GO:0015074">
    <property type="term" value="P:DNA integration"/>
    <property type="evidence" value="ECO:0007669"/>
    <property type="project" value="InterPro"/>
</dbReference>
<dbReference type="PANTHER" id="PTHR47266">
    <property type="entry name" value="ENDONUCLEASE-RELATED"/>
    <property type="match status" value="1"/>
</dbReference>
<dbReference type="Pfam" id="PF17921">
    <property type="entry name" value="Integrase_H2C2"/>
    <property type="match status" value="1"/>
</dbReference>
<dbReference type="InterPro" id="IPR041588">
    <property type="entry name" value="Integrase_H2C2"/>
</dbReference>
<dbReference type="InterPro" id="IPR001584">
    <property type="entry name" value="Integrase_cat-core"/>
</dbReference>
<evidence type="ECO:0000259" key="2">
    <source>
        <dbReference type="PROSITE" id="PS50994"/>
    </source>
</evidence>
<feature type="region of interest" description="Disordered" evidence="1">
    <location>
        <begin position="595"/>
        <end position="618"/>
    </location>
</feature>
<dbReference type="EMBL" id="JAEFBJ010000170">
    <property type="protein sequence ID" value="KAG7528612.1"/>
    <property type="molecule type" value="Genomic_DNA"/>
</dbReference>
<evidence type="ECO:0000256" key="1">
    <source>
        <dbReference type="SAM" id="MobiDB-lite"/>
    </source>
</evidence>
<organism evidence="3 4">
    <name type="scientific">Arabidopsis suecica</name>
    <name type="common">Swedish thale-cress</name>
    <name type="synonym">Cardaminopsis suecica</name>
    <dbReference type="NCBI Taxonomy" id="45249"/>
    <lineage>
        <taxon>Eukaryota</taxon>
        <taxon>Viridiplantae</taxon>
        <taxon>Streptophyta</taxon>
        <taxon>Embryophyta</taxon>
        <taxon>Tracheophyta</taxon>
        <taxon>Spermatophyta</taxon>
        <taxon>Magnoliopsida</taxon>
        <taxon>eudicotyledons</taxon>
        <taxon>Gunneridae</taxon>
        <taxon>Pentapetalae</taxon>
        <taxon>rosids</taxon>
        <taxon>malvids</taxon>
        <taxon>Brassicales</taxon>
        <taxon>Brassicaceae</taxon>
        <taxon>Camelineae</taxon>
        <taxon>Arabidopsis</taxon>
    </lineage>
</organism>
<dbReference type="PROSITE" id="PS50994">
    <property type="entry name" value="INTEGRASE"/>
    <property type="match status" value="1"/>
</dbReference>
<evidence type="ECO:0000313" key="4">
    <source>
        <dbReference type="Proteomes" id="UP000694251"/>
    </source>
</evidence>
<dbReference type="OrthoDB" id="1723222at2759"/>
<dbReference type="InterPro" id="IPR052160">
    <property type="entry name" value="Gypsy_RT_Integrase-like"/>
</dbReference>
<accession>A0A8T1XEJ8</accession>
<evidence type="ECO:0000313" key="3">
    <source>
        <dbReference type="EMBL" id="KAG7528612.1"/>
    </source>
</evidence>
<name>A0A8T1XEJ8_ARASU</name>
<dbReference type="Pfam" id="PF00665">
    <property type="entry name" value="rve"/>
    <property type="match status" value="1"/>
</dbReference>
<feature type="region of interest" description="Disordered" evidence="1">
    <location>
        <begin position="1129"/>
        <end position="1151"/>
    </location>
</feature>
<feature type="compositionally biased region" description="Polar residues" evidence="1">
    <location>
        <begin position="32"/>
        <end position="41"/>
    </location>
</feature>